<dbReference type="InterPro" id="IPR018838">
    <property type="entry name" value="ZGRF1-like_N"/>
</dbReference>
<dbReference type="Proteomes" id="UP000240493">
    <property type="component" value="Unassembled WGS sequence"/>
</dbReference>
<gene>
    <name evidence="3" type="ORF">M441DRAFT_54071</name>
</gene>
<feature type="compositionally biased region" description="Polar residues" evidence="1">
    <location>
        <begin position="110"/>
        <end position="144"/>
    </location>
</feature>
<proteinExistence type="predicted"/>
<name>A0A2T3ZJJ3_TRIA4</name>
<evidence type="ECO:0000313" key="3">
    <source>
        <dbReference type="EMBL" id="PTB44977.1"/>
    </source>
</evidence>
<protein>
    <recommendedName>
        <fullName evidence="2">5'-3' DNA helicase ZGRF1-like N-terminal domain-containing protein</fullName>
    </recommendedName>
</protein>
<dbReference type="AlphaFoldDB" id="A0A2T3ZJJ3"/>
<feature type="compositionally biased region" description="Polar residues" evidence="1">
    <location>
        <begin position="80"/>
        <end position="91"/>
    </location>
</feature>
<evidence type="ECO:0000313" key="4">
    <source>
        <dbReference type="Proteomes" id="UP000240493"/>
    </source>
</evidence>
<evidence type="ECO:0000256" key="1">
    <source>
        <dbReference type="SAM" id="MobiDB-lite"/>
    </source>
</evidence>
<reference evidence="3 4" key="1">
    <citation type="submission" date="2016-07" db="EMBL/GenBank/DDBJ databases">
        <title>Multiple horizontal gene transfer events from other fungi enriched the ability of initially mycotrophic Trichoderma (Ascomycota) to feed on dead plant biomass.</title>
        <authorList>
            <consortium name="DOE Joint Genome Institute"/>
            <person name="Aerts A."/>
            <person name="Atanasova L."/>
            <person name="Chenthamara K."/>
            <person name="Zhang J."/>
            <person name="Grujic M."/>
            <person name="Henrissat B."/>
            <person name="Kuo A."/>
            <person name="Salamov A."/>
            <person name="Lipzen A."/>
            <person name="Labutti K."/>
            <person name="Barry K."/>
            <person name="Miao Y."/>
            <person name="Rahimi M.J."/>
            <person name="Shen Q."/>
            <person name="Grigoriev I.V."/>
            <person name="Kubicek C.P."/>
            <person name="Druzhinina I.S."/>
        </authorList>
    </citation>
    <scope>NUCLEOTIDE SEQUENCE [LARGE SCALE GENOMIC DNA]</scope>
    <source>
        <strain evidence="3 4">CBS 433.97</strain>
    </source>
</reference>
<feature type="domain" description="5'-3' DNA helicase ZGRF1-like N-terminal" evidence="2">
    <location>
        <begin position="248"/>
        <end position="330"/>
    </location>
</feature>
<feature type="compositionally biased region" description="Pro residues" evidence="1">
    <location>
        <begin position="179"/>
        <end position="190"/>
    </location>
</feature>
<keyword evidence="4" id="KW-1185">Reference proteome</keyword>
<organism evidence="3 4">
    <name type="scientific">Trichoderma asperellum (strain ATCC 204424 / CBS 433.97 / NBRC 101777)</name>
    <dbReference type="NCBI Taxonomy" id="1042311"/>
    <lineage>
        <taxon>Eukaryota</taxon>
        <taxon>Fungi</taxon>
        <taxon>Dikarya</taxon>
        <taxon>Ascomycota</taxon>
        <taxon>Pezizomycotina</taxon>
        <taxon>Sordariomycetes</taxon>
        <taxon>Hypocreomycetidae</taxon>
        <taxon>Hypocreales</taxon>
        <taxon>Hypocreaceae</taxon>
        <taxon>Trichoderma</taxon>
    </lineage>
</organism>
<dbReference type="EMBL" id="KZ679257">
    <property type="protein sequence ID" value="PTB44977.1"/>
    <property type="molecule type" value="Genomic_DNA"/>
</dbReference>
<feature type="compositionally biased region" description="Low complexity" evidence="1">
    <location>
        <begin position="17"/>
        <end position="30"/>
    </location>
</feature>
<dbReference type="OrthoDB" id="6513042at2759"/>
<feature type="region of interest" description="Disordered" evidence="1">
    <location>
        <begin position="110"/>
        <end position="233"/>
    </location>
</feature>
<feature type="compositionally biased region" description="Low complexity" evidence="1">
    <location>
        <begin position="147"/>
        <end position="159"/>
    </location>
</feature>
<dbReference type="Pfam" id="PF10382">
    <property type="entry name" value="ZGRF1-like_N"/>
    <property type="match status" value="1"/>
</dbReference>
<accession>A0A2T3ZJJ3</accession>
<feature type="region of interest" description="Disordered" evidence="1">
    <location>
        <begin position="379"/>
        <end position="399"/>
    </location>
</feature>
<feature type="region of interest" description="Disordered" evidence="1">
    <location>
        <begin position="1"/>
        <end position="96"/>
    </location>
</feature>
<dbReference type="GO" id="GO:0006302">
    <property type="term" value="P:double-strand break repair"/>
    <property type="evidence" value="ECO:0007669"/>
    <property type="project" value="TreeGrafter"/>
</dbReference>
<dbReference type="GO" id="GO:0005634">
    <property type="term" value="C:nucleus"/>
    <property type="evidence" value="ECO:0007669"/>
    <property type="project" value="TreeGrafter"/>
</dbReference>
<dbReference type="PANTHER" id="PTHR28535">
    <property type="entry name" value="ZINC FINGER GRF-TYPE CONTAINING 1"/>
    <property type="match status" value="1"/>
</dbReference>
<dbReference type="InterPro" id="IPR052800">
    <property type="entry name" value="DNA_Repair_Helicase_ZGRF1"/>
</dbReference>
<dbReference type="PANTHER" id="PTHR28535:SF1">
    <property type="entry name" value="PROTEIN ZGRF1"/>
    <property type="match status" value="1"/>
</dbReference>
<dbReference type="STRING" id="1042311.A0A2T3ZJJ3"/>
<dbReference type="GO" id="GO:0035861">
    <property type="term" value="C:site of double-strand break"/>
    <property type="evidence" value="ECO:0007669"/>
    <property type="project" value="TreeGrafter"/>
</dbReference>
<sequence>MYRPRKNAGPANRLEISSSPEPQQPTSSPTRGDAQANVQATSQPIFRPVRRNTRPGLISISGAHAAQPTSRPAKSVAPPTLSSISTAQAAQPTFRPARSIAQPELSSIPSVQAAQPTFRQPRTVPQPSLSSIPTAQAAQPTFRSIRSAAPSTLSSTTATHTPQHPIPHSYRSVGVQVNLPPPPAPTPAPLPAARESRPAVTATPRRAPFRPVKKSTTLGHTPDTAINIPEGTIATPDTATNAPATAPIHEFICLYSHDLRRKQKRWQDGTLRFHTFNQKFMVYDENGVYVGEGHWQGDVDDFQEGLEIKLDRPMACLQVMECTGTKEQDLSQVLGKRVREVEERRAARAPARRNREIAAPVEIAPDEAPATVIPLTPPRNMGGASTAASHPPAPRNMGAAGASTAAIHLMPLKNMGAWSKHAEDLLGRGRPIRR</sequence>
<evidence type="ECO:0000259" key="2">
    <source>
        <dbReference type="Pfam" id="PF10382"/>
    </source>
</evidence>